<dbReference type="EnsemblPlants" id="Kaladp0054s0061.6.v1.1">
    <property type="protein sequence ID" value="Kaladp0054s0061.6.v1.1"/>
    <property type="gene ID" value="Kaladp0054s0061.v1.1"/>
</dbReference>
<proteinExistence type="predicted"/>
<dbReference type="PANTHER" id="PTHR36791:SF2">
    <property type="entry name" value="OS03G0363400 PROTEIN"/>
    <property type="match status" value="1"/>
</dbReference>
<feature type="chain" id="PRO_5036401872" evidence="1">
    <location>
        <begin position="17"/>
        <end position="196"/>
    </location>
</feature>
<dbReference type="InterPro" id="IPR005358">
    <property type="entry name" value="Puta_zinc/iron-chelating_dom"/>
</dbReference>
<evidence type="ECO:0000256" key="1">
    <source>
        <dbReference type="SAM" id="SignalP"/>
    </source>
</evidence>
<dbReference type="EnsemblPlants" id="Kaladp0054s0061.1.v1.1">
    <property type="protein sequence ID" value="Kaladp0054s0061.1.v1.1"/>
    <property type="gene ID" value="Kaladp0054s0061.v1.1"/>
</dbReference>
<feature type="signal peptide" evidence="1">
    <location>
        <begin position="1"/>
        <end position="16"/>
    </location>
</feature>
<keyword evidence="1" id="KW-0732">Signal</keyword>
<evidence type="ECO:0000313" key="2">
    <source>
        <dbReference type="EnsemblPlants" id="Kaladp0054s0061.6.v1.1"/>
    </source>
</evidence>
<reference evidence="2" key="1">
    <citation type="submission" date="2021-01" db="UniProtKB">
        <authorList>
            <consortium name="EnsemblPlants"/>
        </authorList>
    </citation>
    <scope>IDENTIFICATION</scope>
</reference>
<dbReference type="Gramene" id="Kaladp0054s0061.6.v1.1">
    <property type="protein sequence ID" value="Kaladp0054s0061.6.v1.1"/>
    <property type="gene ID" value="Kaladp0054s0061.v1.1"/>
</dbReference>
<dbReference type="OMA" id="FHKEACS"/>
<evidence type="ECO:0000313" key="3">
    <source>
        <dbReference type="Proteomes" id="UP000594263"/>
    </source>
</evidence>
<keyword evidence="3" id="KW-1185">Reference proteome</keyword>
<protein>
    <submittedName>
        <fullName evidence="2">Uncharacterized protein</fullName>
    </submittedName>
</protein>
<name>A0A7N0U4H6_KALFE</name>
<dbReference type="Gramene" id="Kaladp0054s0061.1.v1.1">
    <property type="protein sequence ID" value="Kaladp0054s0061.1.v1.1"/>
    <property type="gene ID" value="Kaladp0054s0061.v1.1"/>
</dbReference>
<dbReference type="PANTHER" id="PTHR36791">
    <property type="entry name" value="OS03G0363400 PROTEIN"/>
    <property type="match status" value="1"/>
</dbReference>
<accession>A0A7N0U4H6</accession>
<sequence length="196" mass="21991">MCQLVHLCSLVTLGAASSAGRLSCTFRASSAGGRQKMEKVRDPNKQSNRVNKNKNVLGFGTEKKAEKWSCVQGCGACCKLDKGPSFGTPEEIFDDPVDVELFKSMVGSDGWCIHYDKATRTCSIYERRPYFCRVEEQVFQNLYGIDKKRFNKEACRSCRDTIREIYGSNSSEMENFNETIKSSASKVDQTTRSALE</sequence>
<organism evidence="2 3">
    <name type="scientific">Kalanchoe fedtschenkoi</name>
    <name type="common">Lavender scallops</name>
    <name type="synonym">South American air plant</name>
    <dbReference type="NCBI Taxonomy" id="63787"/>
    <lineage>
        <taxon>Eukaryota</taxon>
        <taxon>Viridiplantae</taxon>
        <taxon>Streptophyta</taxon>
        <taxon>Embryophyta</taxon>
        <taxon>Tracheophyta</taxon>
        <taxon>Spermatophyta</taxon>
        <taxon>Magnoliopsida</taxon>
        <taxon>eudicotyledons</taxon>
        <taxon>Gunneridae</taxon>
        <taxon>Pentapetalae</taxon>
        <taxon>Saxifragales</taxon>
        <taxon>Crassulaceae</taxon>
        <taxon>Kalanchoe</taxon>
    </lineage>
</organism>
<dbReference type="Proteomes" id="UP000594263">
    <property type="component" value="Unplaced"/>
</dbReference>
<dbReference type="Pfam" id="PF03692">
    <property type="entry name" value="CxxCxxCC"/>
    <property type="match status" value="1"/>
</dbReference>
<dbReference type="AlphaFoldDB" id="A0A7N0U4H6"/>